<evidence type="ECO:0000313" key="4">
    <source>
        <dbReference type="EMBL" id="EEK16384.1"/>
    </source>
</evidence>
<evidence type="ECO:0000259" key="3">
    <source>
        <dbReference type="Pfam" id="PF19295"/>
    </source>
</evidence>
<evidence type="ECO:0000256" key="1">
    <source>
        <dbReference type="ARBA" id="ARBA00043967"/>
    </source>
</evidence>
<dbReference type="OrthoDB" id="9768262at2"/>
<name>C2MDB4_9PORP</name>
<feature type="domain" description="SUF system FeS cluster assembly SufBD N-terminal" evidence="3">
    <location>
        <begin position="11"/>
        <end position="185"/>
    </location>
</feature>
<dbReference type="InterPro" id="IPR011542">
    <property type="entry name" value="SUF_FeS_clus_asmbl_SufD"/>
</dbReference>
<comment type="similarity">
    <text evidence="1">Belongs to the iron-sulfur cluster assembly SufBD family.</text>
</comment>
<dbReference type="SUPFAM" id="SSF101960">
    <property type="entry name" value="Stabilizer of iron transporter SufD"/>
    <property type="match status" value="1"/>
</dbReference>
<evidence type="ECO:0000259" key="2">
    <source>
        <dbReference type="Pfam" id="PF01458"/>
    </source>
</evidence>
<dbReference type="GO" id="GO:0016226">
    <property type="term" value="P:iron-sulfur cluster assembly"/>
    <property type="evidence" value="ECO:0007669"/>
    <property type="project" value="InterPro"/>
</dbReference>
<organism evidence="4 5">
    <name type="scientific">Porphyromonas uenonis 60-3</name>
    <dbReference type="NCBI Taxonomy" id="596327"/>
    <lineage>
        <taxon>Bacteria</taxon>
        <taxon>Pseudomonadati</taxon>
        <taxon>Bacteroidota</taxon>
        <taxon>Bacteroidia</taxon>
        <taxon>Bacteroidales</taxon>
        <taxon>Porphyromonadaceae</taxon>
        <taxon>Porphyromonas</taxon>
    </lineage>
</organism>
<evidence type="ECO:0000313" key="5">
    <source>
        <dbReference type="Proteomes" id="UP000003303"/>
    </source>
</evidence>
<comment type="caution">
    <text evidence="4">The sequence shown here is derived from an EMBL/GenBank/DDBJ whole genome shotgun (WGS) entry which is preliminary data.</text>
</comment>
<dbReference type="PANTHER" id="PTHR43575">
    <property type="entry name" value="PROTEIN ABCI7, CHLOROPLASTIC"/>
    <property type="match status" value="1"/>
</dbReference>
<feature type="domain" description="SUF system FeS cluster assembly SufBD core" evidence="2">
    <location>
        <begin position="195"/>
        <end position="421"/>
    </location>
</feature>
<dbReference type="NCBIfam" id="TIGR01981">
    <property type="entry name" value="sufD"/>
    <property type="match status" value="1"/>
</dbReference>
<dbReference type="InterPro" id="IPR045595">
    <property type="entry name" value="SufBD_N"/>
</dbReference>
<dbReference type="InterPro" id="IPR037284">
    <property type="entry name" value="SUF_FeS_clus_asmbl_SufBD_sf"/>
</dbReference>
<dbReference type="Proteomes" id="UP000003303">
    <property type="component" value="Unassembled WGS sequence"/>
</dbReference>
<protein>
    <submittedName>
        <fullName evidence="4">FeS assembly protein SufD</fullName>
    </submittedName>
</protein>
<sequence>MSPRKQPPTAHLQYLDLYQSQQDYIDQHSLPVLQAQRDFALEALSEYALPQRGMEDWQRIDIESLYAPDYGINLQELDLAPAGHKQLPQYNCDLSVNALTIKASALNSNYLYTHYANQKRKLPEGVFVGSIKEFVKEYPDLAERYYGQIAEVDTDGTIALNTLFVQDAFVLYVPDGMQLEQPVQLVQLLHAQEPLLCIRRWLIILGDRAEASILVCDHTIDRTSFLINQVAEIYVGDGAQLKLFDMEENSHQTHRTCTYFLRQGAESQVTLATYTLNNGITRNSFRTRFLGERAEQILGGVAVTNGTQHVDTFTRVEHIKPKCHSTQLFKNLLEEQSTGAFSGRIFVAQSAQQTEAYQSNRNMLLSPEARMYSKPQLEIYADDVQCSHGMATGHLDEEALFYMMQRGIPEHEARVMLSVAFVGDVIALMPLEDLRDRIESIVRNRLLGNEPTHCSQCGKLIF</sequence>
<dbReference type="STRING" id="596327.PORUE0001_0436"/>
<dbReference type="EMBL" id="ACLR01000182">
    <property type="protein sequence ID" value="EEK16384.1"/>
    <property type="molecule type" value="Genomic_DNA"/>
</dbReference>
<dbReference type="InterPro" id="IPR055346">
    <property type="entry name" value="Fe-S_cluster_assembly_SufBD"/>
</dbReference>
<dbReference type="Pfam" id="PF19295">
    <property type="entry name" value="SufBD_N"/>
    <property type="match status" value="1"/>
</dbReference>
<accession>C2MDB4</accession>
<gene>
    <name evidence="4" type="primary">sufD</name>
    <name evidence="4" type="ORF">PORUE0001_0436</name>
</gene>
<dbReference type="InterPro" id="IPR000825">
    <property type="entry name" value="SUF_FeS_clus_asmbl_SufBD_core"/>
</dbReference>
<dbReference type="PANTHER" id="PTHR43575:SF1">
    <property type="entry name" value="PROTEIN ABCI7, CHLOROPLASTIC"/>
    <property type="match status" value="1"/>
</dbReference>
<dbReference type="eggNOG" id="COG0719">
    <property type="taxonomic scope" value="Bacteria"/>
</dbReference>
<reference evidence="4 5" key="1">
    <citation type="submission" date="2009-04" db="EMBL/GenBank/DDBJ databases">
        <authorList>
            <person name="Sebastian Y."/>
            <person name="Madupu R."/>
            <person name="Durkin A.S."/>
            <person name="Torralba M."/>
            <person name="Methe B."/>
            <person name="Sutton G.G."/>
            <person name="Strausberg R.L."/>
            <person name="Nelson K.E."/>
        </authorList>
    </citation>
    <scope>NUCLEOTIDE SEQUENCE [LARGE SCALE GENOMIC DNA]</scope>
    <source>
        <strain evidence="4 5">60-3</strain>
    </source>
</reference>
<dbReference type="AlphaFoldDB" id="C2MDB4"/>
<keyword evidence="5" id="KW-1185">Reference proteome</keyword>
<proteinExistence type="inferred from homology"/>
<dbReference type="RefSeq" id="WP_007365825.1">
    <property type="nucleotide sequence ID" value="NZ_ACLR01000182.1"/>
</dbReference>
<dbReference type="Pfam" id="PF01458">
    <property type="entry name" value="SUFBD_core"/>
    <property type="match status" value="1"/>
</dbReference>